<evidence type="ECO:0000256" key="1">
    <source>
        <dbReference type="ARBA" id="ARBA00004141"/>
    </source>
</evidence>
<keyword evidence="3" id="KW-0813">Transport</keyword>
<feature type="transmembrane region" description="Helical" evidence="7">
    <location>
        <begin position="20"/>
        <end position="38"/>
    </location>
</feature>
<evidence type="ECO:0000256" key="5">
    <source>
        <dbReference type="ARBA" id="ARBA00022989"/>
    </source>
</evidence>
<dbReference type="RefSeq" id="WP_204661274.1">
    <property type="nucleotide sequence ID" value="NZ_JAFBDT010000001.1"/>
</dbReference>
<evidence type="ECO:0000256" key="2">
    <source>
        <dbReference type="ARBA" id="ARBA00008821"/>
    </source>
</evidence>
<dbReference type="PANTHER" id="PTHR42810:SF2">
    <property type="entry name" value="PURINE PERMEASE C1399.01C-RELATED"/>
    <property type="match status" value="1"/>
</dbReference>
<feature type="transmembrane region" description="Helical" evidence="7">
    <location>
        <begin position="394"/>
        <end position="412"/>
    </location>
</feature>
<dbReference type="Proteomes" id="UP000767854">
    <property type="component" value="Unassembled WGS sequence"/>
</dbReference>
<comment type="similarity">
    <text evidence="2">Belongs to the nucleobase:cation symporter-2 (NCS2) (TC 2.A.40) family.</text>
</comment>
<gene>
    <name evidence="8" type="ORF">JOC49_000199</name>
</gene>
<evidence type="ECO:0000313" key="9">
    <source>
        <dbReference type="Proteomes" id="UP000767854"/>
    </source>
</evidence>
<reference evidence="8 9" key="1">
    <citation type="submission" date="2021-01" db="EMBL/GenBank/DDBJ databases">
        <title>Genomic Encyclopedia of Type Strains, Phase IV (KMG-IV): sequencing the most valuable type-strain genomes for metagenomic binning, comparative biology and taxonomic classification.</title>
        <authorList>
            <person name="Goeker M."/>
        </authorList>
    </citation>
    <scope>NUCLEOTIDE SEQUENCE [LARGE SCALE GENOMIC DNA]</scope>
    <source>
        <strain evidence="8 9">DSM 24436</strain>
    </source>
</reference>
<evidence type="ECO:0000256" key="3">
    <source>
        <dbReference type="ARBA" id="ARBA00022448"/>
    </source>
</evidence>
<feature type="transmembrane region" description="Helical" evidence="7">
    <location>
        <begin position="335"/>
        <end position="357"/>
    </location>
</feature>
<feature type="transmembrane region" description="Helical" evidence="7">
    <location>
        <begin position="90"/>
        <end position="109"/>
    </location>
</feature>
<dbReference type="PROSITE" id="PS01116">
    <property type="entry name" value="XANTH_URACIL_PERMASE"/>
    <property type="match status" value="1"/>
</dbReference>
<organism evidence="8 9">
    <name type="scientific">Fusibacter tunisiensis</name>
    <dbReference type="NCBI Taxonomy" id="1008308"/>
    <lineage>
        <taxon>Bacteria</taxon>
        <taxon>Bacillati</taxon>
        <taxon>Bacillota</taxon>
        <taxon>Clostridia</taxon>
        <taxon>Eubacteriales</taxon>
        <taxon>Eubacteriales Family XII. Incertae Sedis</taxon>
        <taxon>Fusibacter</taxon>
    </lineage>
</organism>
<dbReference type="InterPro" id="IPR006042">
    <property type="entry name" value="Xan_ur_permease"/>
</dbReference>
<comment type="subcellular location">
    <subcellularLocation>
        <location evidence="1">Membrane</location>
        <topology evidence="1">Multi-pass membrane protein</topology>
    </subcellularLocation>
</comment>
<name>A0ABS2MMS2_9FIRM</name>
<dbReference type="Pfam" id="PF00860">
    <property type="entry name" value="Xan_ur_permease"/>
    <property type="match status" value="1"/>
</dbReference>
<keyword evidence="6 7" id="KW-0472">Membrane</keyword>
<comment type="caution">
    <text evidence="8">The sequence shown here is derived from an EMBL/GenBank/DDBJ whole genome shotgun (WGS) entry which is preliminary data.</text>
</comment>
<feature type="transmembrane region" description="Helical" evidence="7">
    <location>
        <begin position="229"/>
        <end position="250"/>
    </location>
</feature>
<dbReference type="PANTHER" id="PTHR42810">
    <property type="entry name" value="PURINE PERMEASE C1399.01C-RELATED"/>
    <property type="match status" value="1"/>
</dbReference>
<evidence type="ECO:0000256" key="4">
    <source>
        <dbReference type="ARBA" id="ARBA00022692"/>
    </source>
</evidence>
<proteinExistence type="inferred from homology"/>
<feature type="transmembrane region" description="Helical" evidence="7">
    <location>
        <begin position="270"/>
        <end position="292"/>
    </location>
</feature>
<keyword evidence="5 7" id="KW-1133">Transmembrane helix</keyword>
<feature type="transmembrane region" description="Helical" evidence="7">
    <location>
        <begin position="161"/>
        <end position="178"/>
    </location>
</feature>
<feature type="transmembrane region" description="Helical" evidence="7">
    <location>
        <begin position="121"/>
        <end position="141"/>
    </location>
</feature>
<evidence type="ECO:0000256" key="6">
    <source>
        <dbReference type="ARBA" id="ARBA00023136"/>
    </source>
</evidence>
<keyword evidence="9" id="KW-1185">Reference proteome</keyword>
<keyword evidence="4 7" id="KW-0812">Transmembrane</keyword>
<evidence type="ECO:0000313" key="8">
    <source>
        <dbReference type="EMBL" id="MBM7560690.1"/>
    </source>
</evidence>
<protein>
    <submittedName>
        <fullName evidence="8">Uracil permease</fullName>
    </submittedName>
</protein>
<dbReference type="NCBIfam" id="TIGR00801">
    <property type="entry name" value="ncs2"/>
    <property type="match status" value="1"/>
</dbReference>
<feature type="transmembrane region" description="Helical" evidence="7">
    <location>
        <begin position="185"/>
        <end position="204"/>
    </location>
</feature>
<dbReference type="NCBIfam" id="NF007995">
    <property type="entry name" value="PRK10720.1"/>
    <property type="match status" value="1"/>
</dbReference>
<evidence type="ECO:0000256" key="7">
    <source>
        <dbReference type="SAM" id="Phobius"/>
    </source>
</evidence>
<dbReference type="EMBL" id="JAFBDT010000001">
    <property type="protein sequence ID" value="MBM7560690.1"/>
    <property type="molecule type" value="Genomic_DNA"/>
</dbReference>
<accession>A0ABS2MMS2</accession>
<feature type="transmembrane region" description="Helical" evidence="7">
    <location>
        <begin position="304"/>
        <end position="323"/>
    </location>
</feature>
<sequence>MSKQEIQVDERLPILKTIPLSFQHLFAMFGASVLIPIIVGVNPALQLLFNGIGTLLYIIITRGKIPAFLGPSAAFIPVVSAVMLTEGYSAALSGGIVVGIIFTIAGFVVNKVGMGWIDVLLPPAAMGTVVAVIGLILAKFASGLAGLIPGEVPPELQTKTIIVSMFTLGVAIISSVMFRGFLKVIPILIAVVCGYLFAITQGLVDLSTVAEAPWFQIPTFVKPELNFNAIMIIAPAALVVLAEHVGDLSVTEKIVGKSLIRKDKGLSRSYIGNGIGTVLSSAFGGLPVTTYGENVGVMALTKVYSVWVIGGAAIFSIVLSFMGKVTAIIQAMPQAVMGGVSILLFGMISASGLRMLIDSNVDYSKTRNLILSAIVLILGVGEGKIVMGPVELEGMGLATMAAILLSLFFLLIDKLGISNTSGSEEEETEA</sequence>
<dbReference type="InterPro" id="IPR006043">
    <property type="entry name" value="NCS2"/>
</dbReference>